<keyword evidence="5" id="KW-1185">Reference proteome</keyword>
<dbReference type="Pfam" id="PF00092">
    <property type="entry name" value="VWA"/>
    <property type="match status" value="1"/>
</dbReference>
<gene>
    <name evidence="4" type="ORF">Fuma_04685</name>
</gene>
<accession>A0A1P8WLU2</accession>
<dbReference type="Proteomes" id="UP000187735">
    <property type="component" value="Chromosome"/>
</dbReference>
<dbReference type="InterPro" id="IPR036465">
    <property type="entry name" value="vWFA_dom_sf"/>
</dbReference>
<protein>
    <submittedName>
        <fullName evidence="4">Marine proteobacterial sortase target protein</fullName>
    </submittedName>
</protein>
<keyword evidence="2" id="KW-0732">Signal</keyword>
<dbReference type="PANTHER" id="PTHR10579:SF43">
    <property type="entry name" value="ZINC FINGER (C3HC4-TYPE RING FINGER) FAMILY PROTEIN"/>
    <property type="match status" value="1"/>
</dbReference>
<dbReference type="SMART" id="SM00327">
    <property type="entry name" value="VWA"/>
    <property type="match status" value="1"/>
</dbReference>
<feature type="region of interest" description="Disordered" evidence="1">
    <location>
        <begin position="442"/>
        <end position="461"/>
    </location>
</feature>
<proteinExistence type="predicted"/>
<evidence type="ECO:0000256" key="1">
    <source>
        <dbReference type="SAM" id="MobiDB-lite"/>
    </source>
</evidence>
<feature type="chain" id="PRO_5013021166" evidence="2">
    <location>
        <begin position="24"/>
        <end position="461"/>
    </location>
</feature>
<evidence type="ECO:0000259" key="3">
    <source>
        <dbReference type="PROSITE" id="PS50234"/>
    </source>
</evidence>
<feature type="compositionally biased region" description="Low complexity" evidence="1">
    <location>
        <begin position="449"/>
        <end position="461"/>
    </location>
</feature>
<feature type="signal peptide" evidence="2">
    <location>
        <begin position="1"/>
        <end position="23"/>
    </location>
</feature>
<sequence length="461" mass="49521" precursor="true">MKLTAFKLLAATAVLAATGVANADSQQVKLDVSPVNSLLKSGEKTTTWIRVGLHGFKLESEKVRPGVNLAIVLDKSGSMNGEKIKRAREAAIDAIRLLRDEDIVSIITYDSTVNVLVPATKLTDKESVIKAINAIRPGGNTALFAGVSKGAAEVRKFLDKERVNRVILLSDGLANVGPSSPGELGNLGKSMLKENISVSTLGLGLGYNEDLMVQLASTSGGNHLFIEDASELADIFRSEFDDVLSVIAQEVDMTVTIPEGIRPVRVLGNEAQINGQKVVTRMAQIYSEQDRHIVIEVELPASEKDTKLELAKVAVTYANMKTHESDKLSGAAKVEFSDDDAKVEGSVNSKVLADVVALVSSEQSKLATKLLDEGNFAGCRQVLKDNVDFLKINALKCPENEVRLQALARQNSFAFEGLKGVESNNAPASNLVRKSFRSYQSEVDSQQRAKSSVAPKSSSSP</sequence>
<name>A0A1P8WLU2_9PLAN</name>
<dbReference type="EMBL" id="CP017641">
    <property type="protein sequence ID" value="APZ95033.1"/>
    <property type="molecule type" value="Genomic_DNA"/>
</dbReference>
<dbReference type="PROSITE" id="PS50234">
    <property type="entry name" value="VWFA"/>
    <property type="match status" value="1"/>
</dbReference>
<evidence type="ECO:0000313" key="5">
    <source>
        <dbReference type="Proteomes" id="UP000187735"/>
    </source>
</evidence>
<dbReference type="InterPro" id="IPR002035">
    <property type="entry name" value="VWF_A"/>
</dbReference>
<dbReference type="Gene3D" id="3.40.50.410">
    <property type="entry name" value="von Willebrand factor, type A domain"/>
    <property type="match status" value="1"/>
</dbReference>
<reference evidence="4 5" key="1">
    <citation type="journal article" date="2016" name="Front. Microbiol.">
        <title>Fuerstia marisgermanicae gen. nov., sp. nov., an Unusual Member of the Phylum Planctomycetes from the German Wadden Sea.</title>
        <authorList>
            <person name="Kohn T."/>
            <person name="Heuer A."/>
            <person name="Jogler M."/>
            <person name="Vollmers J."/>
            <person name="Boedeker C."/>
            <person name="Bunk B."/>
            <person name="Rast P."/>
            <person name="Borchert D."/>
            <person name="Glockner I."/>
            <person name="Freese H.M."/>
            <person name="Klenk H.P."/>
            <person name="Overmann J."/>
            <person name="Kaster A.K."/>
            <person name="Rohde M."/>
            <person name="Wiegand S."/>
            <person name="Jogler C."/>
        </authorList>
    </citation>
    <scope>NUCLEOTIDE SEQUENCE [LARGE SCALE GENOMIC DNA]</scope>
    <source>
        <strain evidence="4 5">NH11</strain>
    </source>
</reference>
<organism evidence="4 5">
    <name type="scientific">Fuerstiella marisgermanici</name>
    <dbReference type="NCBI Taxonomy" id="1891926"/>
    <lineage>
        <taxon>Bacteria</taxon>
        <taxon>Pseudomonadati</taxon>
        <taxon>Planctomycetota</taxon>
        <taxon>Planctomycetia</taxon>
        <taxon>Planctomycetales</taxon>
        <taxon>Planctomycetaceae</taxon>
        <taxon>Fuerstiella</taxon>
    </lineage>
</organism>
<feature type="domain" description="VWFA" evidence="3">
    <location>
        <begin position="68"/>
        <end position="240"/>
    </location>
</feature>
<evidence type="ECO:0000313" key="4">
    <source>
        <dbReference type="EMBL" id="APZ95033.1"/>
    </source>
</evidence>
<dbReference type="AlphaFoldDB" id="A0A1P8WLU2"/>
<dbReference type="STRING" id="1891926.Fuma_04685"/>
<dbReference type="PANTHER" id="PTHR10579">
    <property type="entry name" value="CALCIUM-ACTIVATED CHLORIDE CHANNEL REGULATOR"/>
    <property type="match status" value="1"/>
</dbReference>
<evidence type="ECO:0000256" key="2">
    <source>
        <dbReference type="SAM" id="SignalP"/>
    </source>
</evidence>
<dbReference type="KEGG" id="fmr:Fuma_04685"/>
<dbReference type="SUPFAM" id="SSF53300">
    <property type="entry name" value="vWA-like"/>
    <property type="match status" value="1"/>
</dbReference>
<dbReference type="InterPro" id="IPR051266">
    <property type="entry name" value="CLCR"/>
</dbReference>